<dbReference type="InterPro" id="IPR003717">
    <property type="entry name" value="RecO"/>
</dbReference>
<comment type="caution">
    <text evidence="9">The sequence shown here is derived from an EMBL/GenBank/DDBJ whole genome shotgun (WGS) entry which is preliminary data.</text>
</comment>
<dbReference type="RefSeq" id="WP_038048540.1">
    <property type="nucleotide sequence ID" value="NZ_JMFG01000015.1"/>
</dbReference>
<dbReference type="NCBIfam" id="TIGR00613">
    <property type="entry name" value="reco"/>
    <property type="match status" value="1"/>
</dbReference>
<dbReference type="Proteomes" id="UP000027284">
    <property type="component" value="Unassembled WGS sequence"/>
</dbReference>
<proteinExistence type="inferred from homology"/>
<dbReference type="PANTHER" id="PTHR33991:SF1">
    <property type="entry name" value="DNA REPAIR PROTEIN RECO"/>
    <property type="match status" value="1"/>
</dbReference>
<dbReference type="PANTHER" id="PTHR33991">
    <property type="entry name" value="DNA REPAIR PROTEIN RECO"/>
    <property type="match status" value="1"/>
</dbReference>
<sequence>MSLITEEAIVLARYPFKEKSAVVVFLCRGKGVIRAVARVARGRSGGGVALEPLAKVKVTLFASPRRELATVNEVVLERSALDLAARPQAWAASLVAAELALELCPPGTSQEAFFRLLEKTLLWLEGGADPELAVAYVLIWSLKLAGVLPDLATCALGGEPLENGVVVFVRDVGFCCPTHSTGGVTLTANSQRFLREALKKPLDQVTAKPGPELIPTLVTLLEHFLEKPLRSLSVFRQLTGPGTSTC</sequence>
<evidence type="ECO:0000313" key="9">
    <source>
        <dbReference type="EMBL" id="KDA53917.1"/>
    </source>
</evidence>
<dbReference type="SUPFAM" id="SSF57863">
    <property type="entry name" value="ArfGap/RecO-like zinc finger"/>
    <property type="match status" value="1"/>
</dbReference>
<dbReference type="EMBL" id="JMFG01000015">
    <property type="protein sequence ID" value="KDA53917.1"/>
    <property type="molecule type" value="Genomic_DNA"/>
</dbReference>
<evidence type="ECO:0000256" key="2">
    <source>
        <dbReference type="ARBA" id="ARBA00021310"/>
    </source>
</evidence>
<evidence type="ECO:0000256" key="4">
    <source>
        <dbReference type="ARBA" id="ARBA00023172"/>
    </source>
</evidence>
<protein>
    <recommendedName>
        <fullName evidence="2 7">DNA repair protein RecO</fullName>
    </recommendedName>
    <alternativeName>
        <fullName evidence="6 7">Recombination protein O</fullName>
    </alternativeName>
</protein>
<evidence type="ECO:0000256" key="5">
    <source>
        <dbReference type="ARBA" id="ARBA00023204"/>
    </source>
</evidence>
<dbReference type="Pfam" id="PF02565">
    <property type="entry name" value="RecO_C"/>
    <property type="match status" value="1"/>
</dbReference>
<evidence type="ECO:0000256" key="1">
    <source>
        <dbReference type="ARBA" id="ARBA00007452"/>
    </source>
</evidence>
<dbReference type="GO" id="GO:0006302">
    <property type="term" value="P:double-strand break repair"/>
    <property type="evidence" value="ECO:0007669"/>
    <property type="project" value="TreeGrafter"/>
</dbReference>
<comment type="function">
    <text evidence="7">Involved in DNA repair and RecF pathway recombination.</text>
</comment>
<dbReference type="OrthoDB" id="9797083at2"/>
<evidence type="ECO:0000256" key="6">
    <source>
        <dbReference type="ARBA" id="ARBA00033409"/>
    </source>
</evidence>
<gene>
    <name evidence="7" type="primary">recO</name>
    <name evidence="9" type="ORF">EG19_01605</name>
</gene>
<dbReference type="GO" id="GO:0043590">
    <property type="term" value="C:bacterial nucleoid"/>
    <property type="evidence" value="ECO:0007669"/>
    <property type="project" value="TreeGrafter"/>
</dbReference>
<keyword evidence="3 7" id="KW-0227">DNA damage</keyword>
<keyword evidence="4 7" id="KW-0233">DNA recombination</keyword>
<organism evidence="9 10">
    <name type="scientific">Thermoanaerobaculum aquaticum</name>
    <dbReference type="NCBI Taxonomy" id="1312852"/>
    <lineage>
        <taxon>Bacteria</taxon>
        <taxon>Pseudomonadati</taxon>
        <taxon>Acidobacteriota</taxon>
        <taxon>Thermoanaerobaculia</taxon>
        <taxon>Thermoanaerobaculales</taxon>
        <taxon>Thermoanaerobaculaceae</taxon>
        <taxon>Thermoanaerobaculum</taxon>
    </lineage>
</organism>
<dbReference type="InterPro" id="IPR012340">
    <property type="entry name" value="NA-bd_OB-fold"/>
</dbReference>
<dbReference type="GO" id="GO:0006310">
    <property type="term" value="P:DNA recombination"/>
    <property type="evidence" value="ECO:0007669"/>
    <property type="project" value="UniProtKB-UniRule"/>
</dbReference>
<dbReference type="InterPro" id="IPR042242">
    <property type="entry name" value="RecO_C"/>
</dbReference>
<dbReference type="Gene3D" id="1.20.1440.120">
    <property type="entry name" value="Recombination protein O, C-terminal domain"/>
    <property type="match status" value="1"/>
</dbReference>
<evidence type="ECO:0000256" key="3">
    <source>
        <dbReference type="ARBA" id="ARBA00022763"/>
    </source>
</evidence>
<comment type="similarity">
    <text evidence="1 7">Belongs to the RecO family.</text>
</comment>
<dbReference type="InterPro" id="IPR037278">
    <property type="entry name" value="ARFGAP/RecO"/>
</dbReference>
<dbReference type="Gene3D" id="2.40.50.140">
    <property type="entry name" value="Nucleic acid-binding proteins"/>
    <property type="match status" value="1"/>
</dbReference>
<dbReference type="HAMAP" id="MF_00201">
    <property type="entry name" value="RecO"/>
    <property type="match status" value="1"/>
</dbReference>
<dbReference type="STRING" id="1312852.EG19_01605"/>
<evidence type="ECO:0000259" key="8">
    <source>
        <dbReference type="Pfam" id="PF11967"/>
    </source>
</evidence>
<evidence type="ECO:0000313" key="10">
    <source>
        <dbReference type="Proteomes" id="UP000027284"/>
    </source>
</evidence>
<reference evidence="9 10" key="1">
    <citation type="submission" date="2014-04" db="EMBL/GenBank/DDBJ databases">
        <title>The Genome Sequence of Thermoanaerobaculum aquaticum MP-01, The First Cultivated Group 23 Acidobacterium.</title>
        <authorList>
            <person name="Stamps B.W."/>
            <person name="Losey N.A."/>
            <person name="Lawson P.A."/>
            <person name="Stevenson B.S."/>
        </authorList>
    </citation>
    <scope>NUCLEOTIDE SEQUENCE [LARGE SCALE GENOMIC DNA]</scope>
    <source>
        <strain evidence="9 10">MP-01</strain>
    </source>
</reference>
<keyword evidence="5 7" id="KW-0234">DNA repair</keyword>
<accession>A0A062XMZ9</accession>
<dbReference type="SUPFAM" id="SSF50249">
    <property type="entry name" value="Nucleic acid-binding proteins"/>
    <property type="match status" value="1"/>
</dbReference>
<evidence type="ECO:0000256" key="7">
    <source>
        <dbReference type="HAMAP-Rule" id="MF_00201"/>
    </source>
</evidence>
<feature type="domain" description="DNA replication/recombination mediator RecO N-terminal" evidence="8">
    <location>
        <begin position="1"/>
        <end position="77"/>
    </location>
</feature>
<name>A0A062XMZ9_9BACT</name>
<dbReference type="Pfam" id="PF11967">
    <property type="entry name" value="RecO_N"/>
    <property type="match status" value="1"/>
</dbReference>
<keyword evidence="10" id="KW-1185">Reference proteome</keyword>
<dbReference type="AlphaFoldDB" id="A0A062XMZ9"/>
<dbReference type="InterPro" id="IPR022572">
    <property type="entry name" value="DNA_rep/recomb_RecO_N"/>
</dbReference>